<evidence type="ECO:0000313" key="5">
    <source>
        <dbReference type="EMBL" id="GAA4207561.1"/>
    </source>
</evidence>
<evidence type="ECO:0000259" key="4">
    <source>
        <dbReference type="Pfam" id="PF00535"/>
    </source>
</evidence>
<evidence type="ECO:0000256" key="3">
    <source>
        <dbReference type="ARBA" id="ARBA00022679"/>
    </source>
</evidence>
<organism evidence="5 6">
    <name type="scientific">Pedobacter jeongneungensis</name>
    <dbReference type="NCBI Taxonomy" id="947309"/>
    <lineage>
        <taxon>Bacteria</taxon>
        <taxon>Pseudomonadati</taxon>
        <taxon>Bacteroidota</taxon>
        <taxon>Sphingobacteriia</taxon>
        <taxon>Sphingobacteriales</taxon>
        <taxon>Sphingobacteriaceae</taxon>
        <taxon>Pedobacter</taxon>
    </lineage>
</organism>
<feature type="domain" description="Glycosyltransferase 2-like" evidence="4">
    <location>
        <begin position="6"/>
        <end position="178"/>
    </location>
</feature>
<keyword evidence="3" id="KW-0808">Transferase</keyword>
<dbReference type="RefSeq" id="WP_344852279.1">
    <property type="nucleotide sequence ID" value="NZ_BAABBY010000007.1"/>
</dbReference>
<protein>
    <recommendedName>
        <fullName evidence="4">Glycosyltransferase 2-like domain-containing protein</fullName>
    </recommendedName>
</protein>
<dbReference type="EMBL" id="BAABBY010000007">
    <property type="protein sequence ID" value="GAA4207561.1"/>
    <property type="molecule type" value="Genomic_DNA"/>
</dbReference>
<dbReference type="PANTHER" id="PTHR43179:SF12">
    <property type="entry name" value="GALACTOFURANOSYLTRANSFERASE GLFT2"/>
    <property type="match status" value="1"/>
</dbReference>
<sequence length="328" mass="38400">MQKRVSIVIPNYNGRHLLEKYLPSVFIAAENANTEFEIIVIDDGSKDDSISFIRENYRNVKLLINDQNRGFSYTCNHGIREAKYELILLLNSDVKLTPNYFDHQWKYFDQPDTFGVMARIMSFDESRIEDAARLLYYGGCRIKANKFYYSENPEDESVYTAYLSGANALVDAQKLKELGGFDEIYSPFSSEDFDLSLRAWQLGWKCYYEHRAFCFHHVSGSTKTQIKSNFIKKIYYRNRYILQGIHLQGLRKLFYPLQQVFTELIPKLLTGKTWVLESYRDYLAHRDRIHASKAKLGVLKQKYNSDLNISDVMTIINQSVSNKNIKRL</sequence>
<comment type="similarity">
    <text evidence="1">Belongs to the glycosyltransferase 2 family.</text>
</comment>
<evidence type="ECO:0000256" key="2">
    <source>
        <dbReference type="ARBA" id="ARBA00022676"/>
    </source>
</evidence>
<name>A0ABP8BIZ5_9SPHI</name>
<dbReference type="Proteomes" id="UP001501772">
    <property type="component" value="Unassembled WGS sequence"/>
</dbReference>
<keyword evidence="6" id="KW-1185">Reference proteome</keyword>
<dbReference type="CDD" id="cd04186">
    <property type="entry name" value="GT_2_like_c"/>
    <property type="match status" value="1"/>
</dbReference>
<dbReference type="InterPro" id="IPR001173">
    <property type="entry name" value="Glyco_trans_2-like"/>
</dbReference>
<comment type="caution">
    <text evidence="5">The sequence shown here is derived from an EMBL/GenBank/DDBJ whole genome shotgun (WGS) entry which is preliminary data.</text>
</comment>
<evidence type="ECO:0000256" key="1">
    <source>
        <dbReference type="ARBA" id="ARBA00006739"/>
    </source>
</evidence>
<keyword evidence="2" id="KW-0328">Glycosyltransferase</keyword>
<evidence type="ECO:0000313" key="6">
    <source>
        <dbReference type="Proteomes" id="UP001501772"/>
    </source>
</evidence>
<dbReference type="Pfam" id="PF00535">
    <property type="entry name" value="Glycos_transf_2"/>
    <property type="match status" value="1"/>
</dbReference>
<proteinExistence type="inferred from homology"/>
<gene>
    <name evidence="5" type="ORF">GCM10022289_30170</name>
</gene>
<dbReference type="InterPro" id="IPR029044">
    <property type="entry name" value="Nucleotide-diphossugar_trans"/>
</dbReference>
<dbReference type="SUPFAM" id="SSF53448">
    <property type="entry name" value="Nucleotide-diphospho-sugar transferases"/>
    <property type="match status" value="1"/>
</dbReference>
<reference evidence="6" key="1">
    <citation type="journal article" date="2019" name="Int. J. Syst. Evol. Microbiol.">
        <title>The Global Catalogue of Microorganisms (GCM) 10K type strain sequencing project: providing services to taxonomists for standard genome sequencing and annotation.</title>
        <authorList>
            <consortium name="The Broad Institute Genomics Platform"/>
            <consortium name="The Broad Institute Genome Sequencing Center for Infectious Disease"/>
            <person name="Wu L."/>
            <person name="Ma J."/>
        </authorList>
    </citation>
    <scope>NUCLEOTIDE SEQUENCE [LARGE SCALE GENOMIC DNA]</scope>
    <source>
        <strain evidence="6">JCM 17626</strain>
    </source>
</reference>
<dbReference type="PANTHER" id="PTHR43179">
    <property type="entry name" value="RHAMNOSYLTRANSFERASE WBBL"/>
    <property type="match status" value="1"/>
</dbReference>
<accession>A0ABP8BIZ5</accession>
<dbReference type="Gene3D" id="3.90.550.10">
    <property type="entry name" value="Spore Coat Polysaccharide Biosynthesis Protein SpsA, Chain A"/>
    <property type="match status" value="1"/>
</dbReference>